<organism evidence="1 2">
    <name type="scientific">Choiromyces venosus 120613-1</name>
    <dbReference type="NCBI Taxonomy" id="1336337"/>
    <lineage>
        <taxon>Eukaryota</taxon>
        <taxon>Fungi</taxon>
        <taxon>Dikarya</taxon>
        <taxon>Ascomycota</taxon>
        <taxon>Pezizomycotina</taxon>
        <taxon>Pezizomycetes</taxon>
        <taxon>Pezizales</taxon>
        <taxon>Tuberaceae</taxon>
        <taxon>Choiromyces</taxon>
    </lineage>
</organism>
<accession>A0A3N4JI84</accession>
<dbReference type="EMBL" id="ML120400">
    <property type="protein sequence ID" value="RPA97972.1"/>
    <property type="molecule type" value="Genomic_DNA"/>
</dbReference>
<keyword evidence="2" id="KW-1185">Reference proteome</keyword>
<name>A0A3N4JI84_9PEZI</name>
<dbReference type="OrthoDB" id="5418029at2759"/>
<evidence type="ECO:0000313" key="1">
    <source>
        <dbReference type="EMBL" id="RPA97972.1"/>
    </source>
</evidence>
<dbReference type="AlphaFoldDB" id="A0A3N4JI84"/>
<dbReference type="Proteomes" id="UP000276215">
    <property type="component" value="Unassembled WGS sequence"/>
</dbReference>
<sequence length="438" mass="48240">MIHSKPKLFITTVATTHSLYNLLEPKVMLKLIPPPLRTTRLHHMFPKRAFHTTSICRTLSPADKLWIAPSDADPSTRDYTLAFRTARLPKPAAAAMLPQICRGIINSNPDISISSAVRKVVERAGYAWETCWSCEKIMLSPGKQDSRKAEDIPALLVLPFPMAPAGPSAAALPKELIKSTCHDLSDLSYQFSPVLSALPMIEKGMYISTLWKRLLPLFKGTLRASVHKILPDEEREAHVETLVHRFEASGSITVVFIHAELTDENSLALVSGEVEECDYINATNGLWSPVLAILSNGLSFQYFIYNSITAPTRISASRVFSGLKLVSGEEGFEEDGVEKVLQRMYYVFLCGHINGIKAQIRRISMAYGEEDGAGRALERALEEAELALEIGKGAIDSVVDVQGGVEALASRSTLLTFLPPSAEYLRQVTAKPEAVNHQ</sequence>
<gene>
    <name evidence="1" type="ORF">L873DRAFT_1836180</name>
</gene>
<evidence type="ECO:0000313" key="2">
    <source>
        <dbReference type="Proteomes" id="UP000276215"/>
    </source>
</evidence>
<proteinExistence type="predicted"/>
<reference evidence="1 2" key="1">
    <citation type="journal article" date="2018" name="Nat. Ecol. Evol.">
        <title>Pezizomycetes genomes reveal the molecular basis of ectomycorrhizal truffle lifestyle.</title>
        <authorList>
            <person name="Murat C."/>
            <person name="Payen T."/>
            <person name="Noel B."/>
            <person name="Kuo A."/>
            <person name="Morin E."/>
            <person name="Chen J."/>
            <person name="Kohler A."/>
            <person name="Krizsan K."/>
            <person name="Balestrini R."/>
            <person name="Da Silva C."/>
            <person name="Montanini B."/>
            <person name="Hainaut M."/>
            <person name="Levati E."/>
            <person name="Barry K.W."/>
            <person name="Belfiori B."/>
            <person name="Cichocki N."/>
            <person name="Clum A."/>
            <person name="Dockter R.B."/>
            <person name="Fauchery L."/>
            <person name="Guy J."/>
            <person name="Iotti M."/>
            <person name="Le Tacon F."/>
            <person name="Lindquist E.A."/>
            <person name="Lipzen A."/>
            <person name="Malagnac F."/>
            <person name="Mello A."/>
            <person name="Molinier V."/>
            <person name="Miyauchi S."/>
            <person name="Poulain J."/>
            <person name="Riccioni C."/>
            <person name="Rubini A."/>
            <person name="Sitrit Y."/>
            <person name="Splivallo R."/>
            <person name="Traeger S."/>
            <person name="Wang M."/>
            <person name="Zifcakova L."/>
            <person name="Wipf D."/>
            <person name="Zambonelli A."/>
            <person name="Paolocci F."/>
            <person name="Nowrousian M."/>
            <person name="Ottonello S."/>
            <person name="Baldrian P."/>
            <person name="Spatafora J.W."/>
            <person name="Henrissat B."/>
            <person name="Nagy L.G."/>
            <person name="Aury J.M."/>
            <person name="Wincker P."/>
            <person name="Grigoriev I.V."/>
            <person name="Bonfante P."/>
            <person name="Martin F.M."/>
        </authorList>
    </citation>
    <scope>NUCLEOTIDE SEQUENCE [LARGE SCALE GENOMIC DNA]</scope>
    <source>
        <strain evidence="1 2">120613-1</strain>
    </source>
</reference>
<protein>
    <submittedName>
        <fullName evidence="1">Uncharacterized protein</fullName>
    </submittedName>
</protein>